<gene>
    <name evidence="1" type="ORF">FHG66_02220</name>
</gene>
<proteinExistence type="predicted"/>
<dbReference type="RefSeq" id="WP_139075063.1">
    <property type="nucleotide sequence ID" value="NZ_VDFU01000002.1"/>
</dbReference>
<evidence type="ECO:0000313" key="2">
    <source>
        <dbReference type="Proteomes" id="UP000305887"/>
    </source>
</evidence>
<protein>
    <submittedName>
        <fullName evidence="1">Uncharacterized protein</fullName>
    </submittedName>
</protein>
<dbReference type="AlphaFoldDB" id="A0A5C4N2C3"/>
<name>A0A5C4N2C3_9RHOB</name>
<dbReference type="Proteomes" id="UP000305887">
    <property type="component" value="Unassembled WGS sequence"/>
</dbReference>
<reference evidence="1 2" key="1">
    <citation type="submission" date="2019-06" db="EMBL/GenBank/DDBJ databases">
        <title>YIM 131921 draft genome.</title>
        <authorList>
            <person name="Jiang L."/>
        </authorList>
    </citation>
    <scope>NUCLEOTIDE SEQUENCE [LARGE SCALE GENOMIC DNA]</scope>
    <source>
        <strain evidence="1 2">YIM 131921</strain>
    </source>
</reference>
<sequence>MDLKESVAELVRDLKRYGRRYDTKRFQVDLGRLERLLQGEPEPGASEPVRSPLATVLLFNAEVRRREADAARNGTPQP</sequence>
<dbReference type="EMBL" id="VDFU01000002">
    <property type="protein sequence ID" value="TNC52379.1"/>
    <property type="molecule type" value="Genomic_DNA"/>
</dbReference>
<organism evidence="1 2">
    <name type="scientific">Rubellimicrobium rubrum</name>
    <dbReference type="NCBI Taxonomy" id="2585369"/>
    <lineage>
        <taxon>Bacteria</taxon>
        <taxon>Pseudomonadati</taxon>
        <taxon>Pseudomonadota</taxon>
        <taxon>Alphaproteobacteria</taxon>
        <taxon>Rhodobacterales</taxon>
        <taxon>Roseobacteraceae</taxon>
        <taxon>Rubellimicrobium</taxon>
    </lineage>
</organism>
<comment type="caution">
    <text evidence="1">The sequence shown here is derived from an EMBL/GenBank/DDBJ whole genome shotgun (WGS) entry which is preliminary data.</text>
</comment>
<keyword evidence="2" id="KW-1185">Reference proteome</keyword>
<evidence type="ECO:0000313" key="1">
    <source>
        <dbReference type="EMBL" id="TNC52379.1"/>
    </source>
</evidence>
<accession>A0A5C4N2C3</accession>